<evidence type="ECO:0000256" key="5">
    <source>
        <dbReference type="SAM" id="MobiDB-lite"/>
    </source>
</evidence>
<evidence type="ECO:0000313" key="8">
    <source>
        <dbReference type="Proteomes" id="UP000001396"/>
    </source>
</evidence>
<dbReference type="InterPro" id="IPR017438">
    <property type="entry name" value="ATP-NAD_kinase_N"/>
</dbReference>
<feature type="domain" description="DAGKc" evidence="6">
    <location>
        <begin position="61"/>
        <end position="114"/>
    </location>
</feature>
<reference evidence="7 8" key="1">
    <citation type="journal article" date="2011" name="Genome Res.">
        <title>Phylogeny-wide analysis of social amoeba genomes highlights ancient origins for complex intercellular communication.</title>
        <authorList>
            <person name="Heidel A.J."/>
            <person name="Lawal H.M."/>
            <person name="Felder M."/>
            <person name="Schilde C."/>
            <person name="Helps N.R."/>
            <person name="Tunggal B."/>
            <person name="Rivero F."/>
            <person name="John U."/>
            <person name="Schleicher M."/>
            <person name="Eichinger L."/>
            <person name="Platzer M."/>
            <person name="Noegel A.A."/>
            <person name="Schaap P."/>
            <person name="Gloeckner G."/>
        </authorList>
    </citation>
    <scope>NUCLEOTIDE SEQUENCE [LARGE SCALE GENOMIC DNA]</scope>
    <source>
        <strain evidence="8">ATCC 26659 / Pp 5 / PN500</strain>
    </source>
</reference>
<gene>
    <name evidence="7" type="primary">sgkA</name>
    <name evidence="7" type="ORF">PPL_07882</name>
</gene>
<dbReference type="InParanoid" id="D3BH80"/>
<feature type="compositionally biased region" description="Low complexity" evidence="5">
    <location>
        <begin position="182"/>
        <end position="217"/>
    </location>
</feature>
<dbReference type="Gene3D" id="2.60.200.40">
    <property type="match status" value="1"/>
</dbReference>
<dbReference type="FunCoup" id="D3BH80">
    <property type="interactions" value="169"/>
</dbReference>
<evidence type="ECO:0000256" key="3">
    <source>
        <dbReference type="ARBA" id="ARBA00022777"/>
    </source>
</evidence>
<evidence type="ECO:0000256" key="2">
    <source>
        <dbReference type="ARBA" id="ARBA00022741"/>
    </source>
</evidence>
<organism evidence="7 8">
    <name type="scientific">Heterostelium pallidum (strain ATCC 26659 / Pp 5 / PN500)</name>
    <name type="common">Cellular slime mold</name>
    <name type="synonym">Polysphondylium pallidum</name>
    <dbReference type="NCBI Taxonomy" id="670386"/>
    <lineage>
        <taxon>Eukaryota</taxon>
        <taxon>Amoebozoa</taxon>
        <taxon>Evosea</taxon>
        <taxon>Eumycetozoa</taxon>
        <taxon>Dictyostelia</taxon>
        <taxon>Acytosteliales</taxon>
        <taxon>Acytosteliaceae</taxon>
        <taxon>Heterostelium</taxon>
    </lineage>
</organism>
<evidence type="ECO:0000256" key="4">
    <source>
        <dbReference type="ARBA" id="ARBA00022840"/>
    </source>
</evidence>
<dbReference type="RefSeq" id="XP_020431585.1">
    <property type="nucleotide sequence ID" value="XM_020578716.1"/>
</dbReference>
<dbReference type="InterPro" id="IPR001206">
    <property type="entry name" value="Diacylglycerol_kinase_cat_dom"/>
</dbReference>
<accession>D3BH80</accession>
<evidence type="ECO:0000313" key="7">
    <source>
        <dbReference type="EMBL" id="EFA79464.1"/>
    </source>
</evidence>
<dbReference type="Pfam" id="PF00781">
    <property type="entry name" value="DAGK_cat"/>
    <property type="match status" value="1"/>
</dbReference>
<dbReference type="InterPro" id="IPR016064">
    <property type="entry name" value="NAD/diacylglycerol_kinase_sf"/>
</dbReference>
<dbReference type="AlphaFoldDB" id="D3BH80"/>
<dbReference type="SUPFAM" id="SSF111331">
    <property type="entry name" value="NAD kinase/diacylglycerol kinase-like"/>
    <property type="match status" value="1"/>
</dbReference>
<keyword evidence="3 7" id="KW-0418">Kinase</keyword>
<dbReference type="PROSITE" id="PS50146">
    <property type="entry name" value="DAGK"/>
    <property type="match status" value="1"/>
</dbReference>
<evidence type="ECO:0000256" key="1">
    <source>
        <dbReference type="ARBA" id="ARBA00022679"/>
    </source>
</evidence>
<feature type="region of interest" description="Disordered" evidence="5">
    <location>
        <begin position="182"/>
        <end position="218"/>
    </location>
</feature>
<name>D3BH80_HETP5</name>
<protein>
    <submittedName>
        <fullName evidence="7">Sphingosine kinase</fullName>
    </submittedName>
</protein>
<dbReference type="PANTHER" id="PTHR12358:SF31">
    <property type="entry name" value="ACYLGLYCEROL KINASE, MITOCHONDRIAL"/>
    <property type="match status" value="1"/>
</dbReference>
<dbReference type="GO" id="GO:0001727">
    <property type="term" value="F:lipid kinase activity"/>
    <property type="evidence" value="ECO:0007669"/>
    <property type="project" value="TreeGrafter"/>
</dbReference>
<dbReference type="STRING" id="670386.D3BH80"/>
<keyword evidence="2" id="KW-0547">Nucleotide-binding</keyword>
<dbReference type="GeneID" id="31363363"/>
<dbReference type="GO" id="GO:0005524">
    <property type="term" value="F:ATP binding"/>
    <property type="evidence" value="ECO:0007669"/>
    <property type="project" value="UniProtKB-KW"/>
</dbReference>
<dbReference type="GO" id="GO:0016020">
    <property type="term" value="C:membrane"/>
    <property type="evidence" value="ECO:0007669"/>
    <property type="project" value="TreeGrafter"/>
</dbReference>
<dbReference type="GO" id="GO:0046512">
    <property type="term" value="P:sphingosine biosynthetic process"/>
    <property type="evidence" value="ECO:0007669"/>
    <property type="project" value="TreeGrafter"/>
</dbReference>
<dbReference type="Gene3D" id="3.40.50.10330">
    <property type="entry name" value="Probable inorganic polyphosphate/atp-NAD kinase, domain 1"/>
    <property type="match status" value="1"/>
</dbReference>
<dbReference type="EMBL" id="ADBJ01000035">
    <property type="protein sequence ID" value="EFA79464.1"/>
    <property type="molecule type" value="Genomic_DNA"/>
</dbReference>
<dbReference type="GO" id="GO:0005737">
    <property type="term" value="C:cytoplasm"/>
    <property type="evidence" value="ECO:0007669"/>
    <property type="project" value="TreeGrafter"/>
</dbReference>
<proteinExistence type="predicted"/>
<dbReference type="InterPro" id="IPR050187">
    <property type="entry name" value="Lipid_Phosphate_FormReg"/>
</dbReference>
<keyword evidence="1" id="KW-0808">Transferase</keyword>
<dbReference type="Proteomes" id="UP000001396">
    <property type="component" value="Unassembled WGS sequence"/>
</dbReference>
<evidence type="ECO:0000259" key="6">
    <source>
        <dbReference type="PROSITE" id="PS50146"/>
    </source>
</evidence>
<keyword evidence="4" id="KW-0067">ATP-binding</keyword>
<dbReference type="Pfam" id="PF19279">
    <property type="entry name" value="YegS_C"/>
    <property type="match status" value="1"/>
</dbReference>
<dbReference type="PANTHER" id="PTHR12358">
    <property type="entry name" value="SPHINGOSINE KINASE"/>
    <property type="match status" value="1"/>
</dbReference>
<dbReference type="InterPro" id="IPR045540">
    <property type="entry name" value="YegS/DAGK_C"/>
</dbReference>
<comment type="caution">
    <text evidence="7">The sequence shown here is derived from an EMBL/GenBank/DDBJ whole genome shotgun (WGS) entry which is preliminary data.</text>
</comment>
<keyword evidence="8" id="KW-1185">Reference proteome</keyword>
<sequence length="362" mass="39443">MKYTIVGYDLGGSDRPNRVILHACINTSPEVTKEIRKRKDYAFDFDSLELAKQFSGAIQDGDGLFHEFINGLLARDDWMDARNIRLCLIPAGTGNGIACSLGLGRLDVVGACLCPWTLATTRCFYCRARRAEMVFHSLVDLGSGVGRRHRIGAIPFARTHSSTAWRSDPYFKSTYLQSGSPPSSLASSVTSGSTTQQNGSSTPPLTSTTPPLNTSGTIPTREIVVPLPKVPTGNLAQSNPEEWKTIEGEFIGFIASTVTHLSADFIASPSAHYSDGFIEMIVIKYNPKISKAALVSILTDAETGKHIHSPYIDLYKVKAIVLEPGHQKNKEGILAVDGERISYGKTTMECIRGCINLVCKDR</sequence>